<dbReference type="RefSeq" id="WP_284313655.1">
    <property type="nucleotide sequence ID" value="NZ_BSPC01000031.1"/>
</dbReference>
<reference evidence="2" key="1">
    <citation type="journal article" date="2019" name="Int. J. Syst. Evol. Microbiol.">
        <title>The Global Catalogue of Microorganisms (GCM) 10K type strain sequencing project: providing services to taxonomists for standard genome sequencing and annotation.</title>
        <authorList>
            <consortium name="The Broad Institute Genomics Platform"/>
            <consortium name="The Broad Institute Genome Sequencing Center for Infectious Disease"/>
            <person name="Wu L."/>
            <person name="Ma J."/>
        </authorList>
    </citation>
    <scope>NUCLEOTIDE SEQUENCE [LARGE SCALE GENOMIC DNA]</scope>
    <source>
        <strain evidence="2">NBRC 101365</strain>
    </source>
</reference>
<keyword evidence="2" id="KW-1185">Reference proteome</keyword>
<comment type="caution">
    <text evidence="1">The sequence shown here is derived from an EMBL/GenBank/DDBJ whole genome shotgun (WGS) entry which is preliminary data.</text>
</comment>
<gene>
    <name evidence="1" type="ORF">GCM10007874_35810</name>
</gene>
<keyword evidence="1" id="KW-0808">Transferase</keyword>
<dbReference type="Proteomes" id="UP001156882">
    <property type="component" value="Unassembled WGS sequence"/>
</dbReference>
<sequence>MTKQSLGIDYFETLYRANPDPWNFATSDYEHRKYQATLDALQRPLYANALEVGCSIGVLTARLATRCKTLNAIDLSPSAIAKAMTTCSAVRNIRFSVGGAPNNLPLGPFDLIVLSEVLYYLDKEDLLSLATWCCHSTASEADIVLCHWLGPTDYPLSGDYASKLFVKAMQPCLESHAILHEEVYRLERIRLCAKEL</sequence>
<dbReference type="Gene3D" id="3.40.50.150">
    <property type="entry name" value="Vaccinia Virus protein VP39"/>
    <property type="match status" value="1"/>
</dbReference>
<dbReference type="Pfam" id="PF05401">
    <property type="entry name" value="NodS"/>
    <property type="match status" value="1"/>
</dbReference>
<evidence type="ECO:0000313" key="2">
    <source>
        <dbReference type="Proteomes" id="UP001156882"/>
    </source>
</evidence>
<dbReference type="InterPro" id="IPR029063">
    <property type="entry name" value="SAM-dependent_MTases_sf"/>
</dbReference>
<proteinExistence type="predicted"/>
<dbReference type="SUPFAM" id="SSF53335">
    <property type="entry name" value="S-adenosyl-L-methionine-dependent methyltransferases"/>
    <property type="match status" value="1"/>
</dbReference>
<name>A0ABQ6CPC8_9HYPH</name>
<keyword evidence="1" id="KW-0489">Methyltransferase</keyword>
<evidence type="ECO:0000313" key="1">
    <source>
        <dbReference type="EMBL" id="GLS20564.1"/>
    </source>
</evidence>
<accession>A0ABQ6CPC8</accession>
<dbReference type="InterPro" id="IPR008715">
    <property type="entry name" value="SAM-MeTfrase_NodS-like"/>
</dbReference>
<dbReference type="GO" id="GO:0032259">
    <property type="term" value="P:methylation"/>
    <property type="evidence" value="ECO:0007669"/>
    <property type="project" value="UniProtKB-KW"/>
</dbReference>
<organism evidence="1 2">
    <name type="scientific">Labrys miyagiensis</name>
    <dbReference type="NCBI Taxonomy" id="346912"/>
    <lineage>
        <taxon>Bacteria</taxon>
        <taxon>Pseudomonadati</taxon>
        <taxon>Pseudomonadota</taxon>
        <taxon>Alphaproteobacteria</taxon>
        <taxon>Hyphomicrobiales</taxon>
        <taxon>Xanthobacteraceae</taxon>
        <taxon>Labrys</taxon>
    </lineage>
</organism>
<dbReference type="CDD" id="cd02440">
    <property type="entry name" value="AdoMet_MTases"/>
    <property type="match status" value="1"/>
</dbReference>
<protein>
    <submittedName>
        <fullName evidence="1">Methyltransferase</fullName>
    </submittedName>
</protein>
<dbReference type="GO" id="GO:0008168">
    <property type="term" value="F:methyltransferase activity"/>
    <property type="evidence" value="ECO:0007669"/>
    <property type="project" value="UniProtKB-KW"/>
</dbReference>
<dbReference type="EMBL" id="BSPC01000031">
    <property type="protein sequence ID" value="GLS20564.1"/>
    <property type="molecule type" value="Genomic_DNA"/>
</dbReference>